<dbReference type="Gene3D" id="3.30.420.10">
    <property type="entry name" value="Ribonuclease H-like superfamily/Ribonuclease H"/>
    <property type="match status" value="1"/>
</dbReference>
<name>V9GZS5_EUPCR</name>
<dbReference type="PANTHER" id="PTHR46564:SF1">
    <property type="entry name" value="TRANSPOSASE"/>
    <property type="match status" value="1"/>
</dbReference>
<dbReference type="PANTHER" id="PTHR46564">
    <property type="entry name" value="TRANSPOSASE"/>
    <property type="match status" value="1"/>
</dbReference>
<evidence type="ECO:0000313" key="2">
    <source>
        <dbReference type="EMBL" id="AAA91339.1"/>
    </source>
</evidence>
<dbReference type="InterPro" id="IPR036397">
    <property type="entry name" value="RNaseH_sf"/>
</dbReference>
<dbReference type="AlphaFoldDB" id="V9GZS5"/>
<dbReference type="InterPro" id="IPR038717">
    <property type="entry name" value="Tc1-like_DDE_dom"/>
</dbReference>
<dbReference type="Pfam" id="PF13358">
    <property type="entry name" value="DDE_3"/>
    <property type="match status" value="1"/>
</dbReference>
<dbReference type="EMBL" id="L03360">
    <property type="protein sequence ID" value="AAA91339.1"/>
    <property type="molecule type" value="Genomic_DNA"/>
</dbReference>
<sequence length="383" mass="45204">MVEATSMLEEEAKKYEKIIEEEPNEQDILPSLSDNQDEEIIVTLEYYEAFIQKGVKLKRRSWPFKNKDMIKFSQNRIIVEKMLLENNQSLEEVAKWLRLPLKRLKICIDKYFRWKKLNEAKSLQKKRDKVDRLCNLKRLFEIYIANKKGRCVTVKSIKDFANSKSKENEDIPSYSYDEVRSCLKNTLGYSWQRSNTRPPSSLRSHLKDDKEIFKSFIRLLEKCHYTIVYIDECSFNASALPLYTWNKIGDEPVKLIRSTNQRFNCIAAQVEQHKIFHIKTETTKDQNFITFLEKLNSLLKTMIAKKQLMKRTVYVFDNASIHSTEKVVKAITGMKMVCFTIPPYSPELNKIEHTFGTLKRNLSRENLANKEFLHNIKMAISRV</sequence>
<evidence type="ECO:0000259" key="1">
    <source>
        <dbReference type="Pfam" id="PF13358"/>
    </source>
</evidence>
<reference evidence="2" key="1">
    <citation type="journal article" date="1993" name="Gene">
        <title>Structures of the Euplotes crassus Tec1 and Tec2 elements: identification of putative transposase coding regions.</title>
        <authorList>
            <person name="Jahn C.L."/>
            <person name="Doktor S.Z."/>
            <person name="Frels J.S."/>
            <person name="Jaraczewski J.W."/>
            <person name="Krikau M.F."/>
        </authorList>
    </citation>
    <scope>NUCLEOTIDE SEQUENCE</scope>
</reference>
<accession>V9GZS5</accession>
<dbReference type="GO" id="GO:0003676">
    <property type="term" value="F:nucleic acid binding"/>
    <property type="evidence" value="ECO:0007669"/>
    <property type="project" value="InterPro"/>
</dbReference>
<organism evidence="2">
    <name type="scientific">Euplotes crassus</name>
    <dbReference type="NCBI Taxonomy" id="5936"/>
    <lineage>
        <taxon>Eukaryota</taxon>
        <taxon>Sar</taxon>
        <taxon>Alveolata</taxon>
        <taxon>Ciliophora</taxon>
        <taxon>Intramacronucleata</taxon>
        <taxon>Spirotrichea</taxon>
        <taxon>Hypotrichia</taxon>
        <taxon>Euplotida</taxon>
        <taxon>Euplotidae</taxon>
        <taxon>Moneuplotes</taxon>
    </lineage>
</organism>
<feature type="domain" description="Tc1-like transposase DDE" evidence="1">
    <location>
        <begin position="227"/>
        <end position="370"/>
    </location>
</feature>
<protein>
    <submittedName>
        <fullName evidence="2">ORF1</fullName>
    </submittedName>
</protein>
<proteinExistence type="predicted"/>